<dbReference type="Gene3D" id="3.30.70.3040">
    <property type="match status" value="1"/>
</dbReference>
<keyword evidence="7 11" id="KW-1133">Transmembrane helix</keyword>
<keyword evidence="6 11" id="KW-0812">Transmembrane</keyword>
<evidence type="ECO:0000313" key="14">
    <source>
        <dbReference type="EMBL" id="KJU84124.1"/>
    </source>
</evidence>
<evidence type="ECO:0000256" key="10">
    <source>
        <dbReference type="PIRNR" id="PIRNR003097"/>
    </source>
</evidence>
<keyword evidence="15" id="KW-1185">Reference proteome</keyword>
<evidence type="ECO:0000259" key="13">
    <source>
        <dbReference type="Pfam" id="PF18075"/>
    </source>
</evidence>
<dbReference type="Pfam" id="PF02687">
    <property type="entry name" value="FtsX"/>
    <property type="match status" value="1"/>
</dbReference>
<gene>
    <name evidence="14" type="ORF">MBAV_003684</name>
</gene>
<organism evidence="14 15">
    <name type="scientific">Candidatus Magnetobacterium bavaricum</name>
    <dbReference type="NCBI Taxonomy" id="29290"/>
    <lineage>
        <taxon>Bacteria</taxon>
        <taxon>Pseudomonadati</taxon>
        <taxon>Nitrospirota</taxon>
        <taxon>Thermodesulfovibrionia</taxon>
        <taxon>Thermodesulfovibrionales</taxon>
        <taxon>Candidatus Magnetobacteriaceae</taxon>
        <taxon>Candidatus Magnetobacterium</taxon>
    </lineage>
</organism>
<evidence type="ECO:0000256" key="11">
    <source>
        <dbReference type="SAM" id="Phobius"/>
    </source>
</evidence>
<evidence type="ECO:0000256" key="1">
    <source>
        <dbReference type="ARBA" id="ARBA00004651"/>
    </source>
</evidence>
<comment type="similarity">
    <text evidence="2 10">Belongs to the ABC-4 integral membrane protein family. FtsX subfamily.</text>
</comment>
<dbReference type="PANTHER" id="PTHR47755:SF1">
    <property type="entry name" value="CELL DIVISION PROTEIN FTSX"/>
    <property type="match status" value="1"/>
</dbReference>
<dbReference type="PIRSF" id="PIRSF003097">
    <property type="entry name" value="FtsX"/>
    <property type="match status" value="1"/>
</dbReference>
<feature type="transmembrane region" description="Helical" evidence="11">
    <location>
        <begin position="259"/>
        <end position="283"/>
    </location>
</feature>
<dbReference type="InterPro" id="IPR004513">
    <property type="entry name" value="FtsX"/>
</dbReference>
<evidence type="ECO:0000256" key="9">
    <source>
        <dbReference type="ARBA" id="ARBA00023306"/>
    </source>
</evidence>
<keyword evidence="8 10" id="KW-0472">Membrane</keyword>
<dbReference type="Proteomes" id="UP000033423">
    <property type="component" value="Unassembled WGS sequence"/>
</dbReference>
<comment type="subcellular location">
    <subcellularLocation>
        <location evidence="1">Cell membrane</location>
        <topology evidence="1">Multi-pass membrane protein</topology>
    </subcellularLocation>
</comment>
<feature type="transmembrane region" description="Helical" evidence="11">
    <location>
        <begin position="168"/>
        <end position="194"/>
    </location>
</feature>
<name>A0A0F3GQ59_9BACT</name>
<evidence type="ECO:0000259" key="12">
    <source>
        <dbReference type="Pfam" id="PF02687"/>
    </source>
</evidence>
<evidence type="ECO:0000313" key="15">
    <source>
        <dbReference type="Proteomes" id="UP000033423"/>
    </source>
</evidence>
<dbReference type="GO" id="GO:0051301">
    <property type="term" value="P:cell division"/>
    <property type="evidence" value="ECO:0007669"/>
    <property type="project" value="UniProtKB-KW"/>
</dbReference>
<proteinExistence type="inferred from homology"/>
<dbReference type="InterPro" id="IPR003838">
    <property type="entry name" value="ABC3_permease_C"/>
</dbReference>
<feature type="domain" description="FtsX extracellular" evidence="13">
    <location>
        <begin position="54"/>
        <end position="148"/>
    </location>
</feature>
<accession>A0A0F3GQ59</accession>
<reference evidence="14 15" key="1">
    <citation type="submission" date="2015-02" db="EMBL/GenBank/DDBJ databases">
        <title>Single-cell genomics of uncultivated deep-branching MTB reveals a conserved set of magnetosome genes.</title>
        <authorList>
            <person name="Kolinko S."/>
            <person name="Richter M."/>
            <person name="Glockner F.O."/>
            <person name="Brachmann A."/>
            <person name="Schuler D."/>
        </authorList>
    </citation>
    <scope>NUCLEOTIDE SEQUENCE [LARGE SCALE GENOMIC DNA]</scope>
    <source>
        <strain evidence="14">TM-1</strain>
    </source>
</reference>
<protein>
    <recommendedName>
        <fullName evidence="3 10">Cell division protein FtsX</fullName>
    </recommendedName>
</protein>
<comment type="caution">
    <text evidence="14">The sequence shown here is derived from an EMBL/GenBank/DDBJ whole genome shotgun (WGS) entry which is preliminary data.</text>
</comment>
<feature type="transmembrane region" description="Helical" evidence="11">
    <location>
        <begin position="215"/>
        <end position="239"/>
    </location>
</feature>
<keyword evidence="4 10" id="KW-1003">Cell membrane</keyword>
<evidence type="ECO:0000256" key="7">
    <source>
        <dbReference type="ARBA" id="ARBA00022989"/>
    </source>
</evidence>
<evidence type="ECO:0000256" key="8">
    <source>
        <dbReference type="ARBA" id="ARBA00023136"/>
    </source>
</evidence>
<evidence type="ECO:0000256" key="2">
    <source>
        <dbReference type="ARBA" id="ARBA00007379"/>
    </source>
</evidence>
<sequence length="288" mass="32410">MFPLRLAIQSILKEFWINLLTVLSIGALLMMLFAVGTIVYNIETMTKLLPERLSILVFLKDHTPESDLKVIEARFKSEPLVRSVEFISKDKALNNLKKTFKEDDFVLKGITENPLSDSFEIKLKGNNLSVNSVKEFIDKIRAIKSVDDIEHGGKLLESVYAFKQGLRVLGIFTGTIFGIAVIFICYSTVRLLFYRRMDEIEIYRLLGATRAFVRAPFFIEGAGIGFMGGVLGTILLWILNNYLIGRIMINIPVFSFISLPINALYFIPVLGLVLGLGGVVFALGRLKY</sequence>
<dbReference type="Pfam" id="PF18075">
    <property type="entry name" value="FtsX_ECD"/>
    <property type="match status" value="1"/>
</dbReference>
<evidence type="ECO:0000256" key="6">
    <source>
        <dbReference type="ARBA" id="ARBA00022692"/>
    </source>
</evidence>
<dbReference type="AlphaFoldDB" id="A0A0F3GQ59"/>
<evidence type="ECO:0000256" key="3">
    <source>
        <dbReference type="ARBA" id="ARBA00021907"/>
    </source>
</evidence>
<dbReference type="EMBL" id="LACI01001613">
    <property type="protein sequence ID" value="KJU84124.1"/>
    <property type="molecule type" value="Genomic_DNA"/>
</dbReference>
<feature type="transmembrane region" description="Helical" evidence="11">
    <location>
        <begin position="15"/>
        <end position="40"/>
    </location>
</feature>
<keyword evidence="9 10" id="KW-0131">Cell cycle</keyword>
<keyword evidence="5 10" id="KW-0132">Cell division</keyword>
<evidence type="ECO:0000256" key="4">
    <source>
        <dbReference type="ARBA" id="ARBA00022475"/>
    </source>
</evidence>
<evidence type="ECO:0000256" key="5">
    <source>
        <dbReference type="ARBA" id="ARBA00022618"/>
    </source>
</evidence>
<dbReference type="PANTHER" id="PTHR47755">
    <property type="entry name" value="CELL DIVISION PROTEIN FTSX"/>
    <property type="match status" value="1"/>
</dbReference>
<dbReference type="InterPro" id="IPR040690">
    <property type="entry name" value="FtsX_ECD"/>
</dbReference>
<dbReference type="GO" id="GO:0005886">
    <property type="term" value="C:plasma membrane"/>
    <property type="evidence" value="ECO:0007669"/>
    <property type="project" value="UniProtKB-SubCell"/>
</dbReference>
<feature type="domain" description="ABC3 transporter permease C-terminal" evidence="12">
    <location>
        <begin position="172"/>
        <end position="283"/>
    </location>
</feature>